<dbReference type="OrthoDB" id="1445748at2"/>
<organism evidence="1 2">
    <name type="scientific">Paraflavitalea soli</name>
    <dbReference type="NCBI Taxonomy" id="2315862"/>
    <lineage>
        <taxon>Bacteria</taxon>
        <taxon>Pseudomonadati</taxon>
        <taxon>Bacteroidota</taxon>
        <taxon>Chitinophagia</taxon>
        <taxon>Chitinophagales</taxon>
        <taxon>Chitinophagaceae</taxon>
        <taxon>Paraflavitalea</taxon>
    </lineage>
</organism>
<evidence type="ECO:0000313" key="1">
    <source>
        <dbReference type="EMBL" id="AXY73511.1"/>
    </source>
</evidence>
<accession>A0A3B7MSL6</accession>
<gene>
    <name evidence="1" type="ORF">D3H65_05755</name>
</gene>
<protein>
    <submittedName>
        <fullName evidence="1">Uncharacterized protein</fullName>
    </submittedName>
</protein>
<dbReference type="EMBL" id="CP032157">
    <property type="protein sequence ID" value="AXY73511.1"/>
    <property type="molecule type" value="Genomic_DNA"/>
</dbReference>
<dbReference type="Proteomes" id="UP000263900">
    <property type="component" value="Chromosome"/>
</dbReference>
<keyword evidence="2" id="KW-1185">Reference proteome</keyword>
<name>A0A3B7MSL6_9BACT</name>
<sequence>MISLSSCYSVRIVNKEGTPEPDPLNNSGNFYKGKKVHVIDTTISLKLQEGEFFLIERCPSGGFYSVEYRVTFGGVLLSAITFGKKRKVKIKYVCLKEQ</sequence>
<evidence type="ECO:0000313" key="2">
    <source>
        <dbReference type="Proteomes" id="UP000263900"/>
    </source>
</evidence>
<proteinExistence type="predicted"/>
<dbReference type="KEGG" id="pseg:D3H65_05755"/>
<reference evidence="1 2" key="1">
    <citation type="submission" date="2018-09" db="EMBL/GenBank/DDBJ databases">
        <title>Genome sequencing of strain 6GH32-13.</title>
        <authorList>
            <person name="Weon H.-Y."/>
            <person name="Heo J."/>
            <person name="Kwon S.-W."/>
        </authorList>
    </citation>
    <scope>NUCLEOTIDE SEQUENCE [LARGE SCALE GENOMIC DNA]</scope>
    <source>
        <strain evidence="1 2">5GH32-13</strain>
    </source>
</reference>
<dbReference type="AlphaFoldDB" id="A0A3B7MSL6"/>